<dbReference type="Proteomes" id="UP000320475">
    <property type="component" value="Unassembled WGS sequence"/>
</dbReference>
<organism evidence="4 5">
    <name type="scientific">Synchytrium endobioticum</name>
    <dbReference type="NCBI Taxonomy" id="286115"/>
    <lineage>
        <taxon>Eukaryota</taxon>
        <taxon>Fungi</taxon>
        <taxon>Fungi incertae sedis</taxon>
        <taxon>Chytridiomycota</taxon>
        <taxon>Chytridiomycota incertae sedis</taxon>
        <taxon>Chytridiomycetes</taxon>
        <taxon>Synchytriales</taxon>
        <taxon>Synchytriaceae</taxon>
        <taxon>Synchytrium</taxon>
    </lineage>
</organism>
<feature type="region of interest" description="Disordered" evidence="1">
    <location>
        <begin position="41"/>
        <end position="60"/>
    </location>
</feature>
<dbReference type="VEuPathDB" id="FungiDB:SeMB42_g06299"/>
<evidence type="ECO:0000313" key="6">
    <source>
        <dbReference type="Proteomes" id="UP000320475"/>
    </source>
</evidence>
<dbReference type="EMBL" id="QEAN01000345">
    <property type="protein sequence ID" value="TPX39632.1"/>
    <property type="molecule type" value="Genomic_DNA"/>
</dbReference>
<evidence type="ECO:0000313" key="4">
    <source>
        <dbReference type="EMBL" id="TPX39632.1"/>
    </source>
</evidence>
<evidence type="ECO:0000256" key="1">
    <source>
        <dbReference type="SAM" id="MobiDB-lite"/>
    </source>
</evidence>
<keyword evidence="5" id="KW-1185">Reference proteome</keyword>
<reference evidence="5 6" key="1">
    <citation type="journal article" date="2019" name="Sci. Rep.">
        <title>Comparative genomics of chytrid fungi reveal insights into the obligate biotrophic and pathogenic lifestyle of Synchytrium endobioticum.</title>
        <authorList>
            <person name="van de Vossenberg B.T.L.H."/>
            <person name="Warris S."/>
            <person name="Nguyen H.D.T."/>
            <person name="van Gent-Pelzer M.P.E."/>
            <person name="Joly D.L."/>
            <person name="van de Geest H.C."/>
            <person name="Bonants P.J.M."/>
            <person name="Smith D.S."/>
            <person name="Levesque C.A."/>
            <person name="van der Lee T.A.J."/>
        </authorList>
    </citation>
    <scope>NUCLEOTIDE SEQUENCE [LARGE SCALE GENOMIC DNA]</scope>
    <source>
        <strain evidence="3 6">LEV6574</strain>
        <strain evidence="4 5">MB42</strain>
    </source>
</reference>
<evidence type="ECO:0000313" key="3">
    <source>
        <dbReference type="EMBL" id="TPX38555.1"/>
    </source>
</evidence>
<feature type="region of interest" description="Disordered" evidence="1">
    <location>
        <begin position="1"/>
        <end position="31"/>
    </location>
</feature>
<name>A0A507CIV7_9FUNG</name>
<feature type="compositionally biased region" description="Polar residues" evidence="1">
    <location>
        <begin position="13"/>
        <end position="22"/>
    </location>
</feature>
<dbReference type="AlphaFoldDB" id="A0A507CIV7"/>
<dbReference type="EMBL" id="QEAM01000601">
    <property type="protein sequence ID" value="TPX38555.1"/>
    <property type="molecule type" value="Genomic_DNA"/>
</dbReference>
<sequence length="166" mass="18665">MERYLCSIRTDPSRASTRTPGQTEERPAYSKLPDVLYASSAGRGHQTGTAKPQRPDGVVPRDGSYVEYMAHALKQQTEQTSVLFAGLVFYINGYLDVPVNSHEMKQMILGNGGTLRGVPNASIQRCHYVHPKWVLDCIERKLLLKEDRYSVVSDKTQPSVLQFLRP</sequence>
<proteinExistence type="predicted"/>
<dbReference type="Gene3D" id="3.40.50.10190">
    <property type="entry name" value="BRCT domain"/>
    <property type="match status" value="1"/>
</dbReference>
<dbReference type="InterPro" id="IPR001357">
    <property type="entry name" value="BRCT_dom"/>
</dbReference>
<evidence type="ECO:0000313" key="5">
    <source>
        <dbReference type="Proteomes" id="UP000317494"/>
    </source>
</evidence>
<dbReference type="SUPFAM" id="SSF52113">
    <property type="entry name" value="BRCT domain"/>
    <property type="match status" value="1"/>
</dbReference>
<dbReference type="Pfam" id="PF16589">
    <property type="entry name" value="BRCT_2"/>
    <property type="match status" value="1"/>
</dbReference>
<gene>
    <name evidence="3" type="ORF">SeLEV6574_g07743</name>
    <name evidence="4" type="ORF">SeMB42_g06299</name>
</gene>
<evidence type="ECO:0000259" key="2">
    <source>
        <dbReference type="PROSITE" id="PS50172"/>
    </source>
</evidence>
<dbReference type="InterPro" id="IPR036420">
    <property type="entry name" value="BRCT_dom_sf"/>
</dbReference>
<dbReference type="PROSITE" id="PS50172">
    <property type="entry name" value="BRCT"/>
    <property type="match status" value="1"/>
</dbReference>
<feature type="domain" description="BRCT" evidence="2">
    <location>
        <begin position="79"/>
        <end position="151"/>
    </location>
</feature>
<accession>A0A507CIV7</accession>
<protein>
    <recommendedName>
        <fullName evidence="2">BRCT domain-containing protein</fullName>
    </recommendedName>
</protein>
<comment type="caution">
    <text evidence="4">The sequence shown here is derived from an EMBL/GenBank/DDBJ whole genome shotgun (WGS) entry which is preliminary data.</text>
</comment>
<dbReference type="Proteomes" id="UP000317494">
    <property type="component" value="Unassembled WGS sequence"/>
</dbReference>